<evidence type="ECO:0000256" key="1">
    <source>
        <dbReference type="SAM" id="Phobius"/>
    </source>
</evidence>
<reference evidence="2 3" key="1">
    <citation type="submission" date="2012-01" db="EMBL/GenBank/DDBJ databases">
        <title>The Genome Sequence of Odoribacter laneus YIT 12061.</title>
        <authorList>
            <consortium name="The Broad Institute Genome Sequencing Platform"/>
            <person name="Earl A."/>
            <person name="Ward D."/>
            <person name="Feldgarden M."/>
            <person name="Gevers D."/>
            <person name="Morotomi M."/>
            <person name="Young S.K."/>
            <person name="Zeng Q."/>
            <person name="Gargeya S."/>
            <person name="Fitzgerald M."/>
            <person name="Haas B."/>
            <person name="Abouelleil A."/>
            <person name="Alvarado L."/>
            <person name="Arachchi H.M."/>
            <person name="Berlin A."/>
            <person name="Chapman S.B."/>
            <person name="Gearin G."/>
            <person name="Goldberg J."/>
            <person name="Griggs A."/>
            <person name="Gujja S."/>
            <person name="Hansen M."/>
            <person name="Heiman D."/>
            <person name="Howarth C."/>
            <person name="Larimer J."/>
            <person name="Lui A."/>
            <person name="MacDonald P.J.P."/>
            <person name="McCowen C."/>
            <person name="Montmayeur A."/>
            <person name="Murphy C."/>
            <person name="Neiman D."/>
            <person name="Pearson M."/>
            <person name="Priest M."/>
            <person name="Roberts A."/>
            <person name="Saif S."/>
            <person name="Shea T."/>
            <person name="Sisk P."/>
            <person name="Stolte C."/>
            <person name="Sykes S."/>
            <person name="Wortman J."/>
            <person name="Nusbaum C."/>
            <person name="Birren B."/>
        </authorList>
    </citation>
    <scope>NUCLEOTIDE SEQUENCE [LARGE SCALE GENOMIC DNA]</scope>
    <source>
        <strain evidence="2 3">YIT 12061</strain>
    </source>
</reference>
<evidence type="ECO:0000313" key="3">
    <source>
        <dbReference type="Proteomes" id="UP000004892"/>
    </source>
</evidence>
<dbReference type="RefSeq" id="WP_009137348.1">
    <property type="nucleotide sequence ID" value="NZ_JH594596.1"/>
</dbReference>
<proteinExistence type="predicted"/>
<dbReference type="STRING" id="742817.HMPREF9449_02201"/>
<feature type="transmembrane region" description="Helical" evidence="1">
    <location>
        <begin position="6"/>
        <end position="22"/>
    </location>
</feature>
<keyword evidence="1" id="KW-1133">Transmembrane helix</keyword>
<dbReference type="GeneID" id="98069748"/>
<keyword evidence="1" id="KW-0472">Membrane</keyword>
<gene>
    <name evidence="2" type="ORF">HMPREF9449_02201</name>
</gene>
<accession>H1DIH2</accession>
<dbReference type="EMBL" id="ADMC01000025">
    <property type="protein sequence ID" value="EHP46584.1"/>
    <property type="molecule type" value="Genomic_DNA"/>
</dbReference>
<comment type="caution">
    <text evidence="2">The sequence shown here is derived from an EMBL/GenBank/DDBJ whole genome shotgun (WGS) entry which is preliminary data.</text>
</comment>
<dbReference type="PATRIC" id="fig|742817.3.peg.2354"/>
<keyword evidence="3" id="KW-1185">Reference proteome</keyword>
<evidence type="ECO:0000313" key="2">
    <source>
        <dbReference type="EMBL" id="EHP46584.1"/>
    </source>
</evidence>
<protein>
    <submittedName>
        <fullName evidence="2">Uncharacterized protein</fullName>
    </submittedName>
</protein>
<name>H1DIH2_9BACT</name>
<dbReference type="HOGENOM" id="CLU_2701139_0_0_10"/>
<organism evidence="2 3">
    <name type="scientific">Odoribacter laneus YIT 12061</name>
    <dbReference type="NCBI Taxonomy" id="742817"/>
    <lineage>
        <taxon>Bacteria</taxon>
        <taxon>Pseudomonadati</taxon>
        <taxon>Bacteroidota</taxon>
        <taxon>Bacteroidia</taxon>
        <taxon>Bacteroidales</taxon>
        <taxon>Odoribacteraceae</taxon>
        <taxon>Odoribacter</taxon>
    </lineage>
</organism>
<keyword evidence="1" id="KW-0812">Transmembrane</keyword>
<dbReference type="AlphaFoldDB" id="H1DIH2"/>
<dbReference type="Proteomes" id="UP000004892">
    <property type="component" value="Unassembled WGS sequence"/>
</dbReference>
<sequence>MRLVITGILAIVIIILMALLRWENKPKQQFSAVHYNYEFLTGKNILPEDIRGFFFPLSSIKTEPYVSPHPKGE</sequence>